<dbReference type="EC" id="5.1.1.1" evidence="4 7"/>
<feature type="active site" description="Proton acceptor; specific for L-alanine" evidence="7">
    <location>
        <position position="263"/>
    </location>
</feature>
<keyword evidence="6 7" id="KW-0413">Isomerase</keyword>
<evidence type="ECO:0000256" key="8">
    <source>
        <dbReference type="PIRSR" id="PIRSR600821-50"/>
    </source>
</evidence>
<gene>
    <name evidence="11" type="ORF">LA66_18910</name>
</gene>
<dbReference type="InterPro" id="IPR020622">
    <property type="entry name" value="Ala_racemase_pyridoxalP-BS"/>
</dbReference>
<evidence type="ECO:0000313" key="12">
    <source>
        <dbReference type="Proteomes" id="UP000030826"/>
    </source>
</evidence>
<evidence type="ECO:0000256" key="7">
    <source>
        <dbReference type="HAMAP-Rule" id="MF_01201"/>
    </source>
</evidence>
<dbReference type="InterPro" id="IPR000821">
    <property type="entry name" value="Ala_racemase"/>
</dbReference>
<evidence type="ECO:0000256" key="2">
    <source>
        <dbReference type="ARBA" id="ARBA00001933"/>
    </source>
</evidence>
<evidence type="ECO:0000256" key="3">
    <source>
        <dbReference type="ARBA" id="ARBA00007880"/>
    </source>
</evidence>
<dbReference type="SMART" id="SM01005">
    <property type="entry name" value="Ala_racemase_C"/>
    <property type="match status" value="1"/>
</dbReference>
<comment type="function">
    <text evidence="7">Catalyzes the interconversion of L-alanine and D-alanine. May also act on other amino acids.</text>
</comment>
<dbReference type="CDD" id="cd00430">
    <property type="entry name" value="PLPDE_III_AR"/>
    <property type="match status" value="1"/>
</dbReference>
<dbReference type="AlphaFoldDB" id="A0A0B1Q202"/>
<dbReference type="Gene3D" id="3.20.20.10">
    <property type="entry name" value="Alanine racemase"/>
    <property type="match status" value="1"/>
</dbReference>
<dbReference type="PRINTS" id="PR00992">
    <property type="entry name" value="ALARACEMASE"/>
</dbReference>
<proteinExistence type="inferred from homology"/>
<evidence type="ECO:0000256" key="4">
    <source>
        <dbReference type="ARBA" id="ARBA00013089"/>
    </source>
</evidence>
<evidence type="ECO:0000256" key="9">
    <source>
        <dbReference type="PIRSR" id="PIRSR600821-52"/>
    </source>
</evidence>
<dbReference type="GO" id="GO:0008784">
    <property type="term" value="F:alanine racemase activity"/>
    <property type="evidence" value="ECO:0007669"/>
    <property type="project" value="UniProtKB-UniRule"/>
</dbReference>
<evidence type="ECO:0000259" key="10">
    <source>
        <dbReference type="SMART" id="SM01005"/>
    </source>
</evidence>
<organism evidence="11 12">
    <name type="scientific">Aureimonas altamirensis</name>
    <dbReference type="NCBI Taxonomy" id="370622"/>
    <lineage>
        <taxon>Bacteria</taxon>
        <taxon>Pseudomonadati</taxon>
        <taxon>Pseudomonadota</taxon>
        <taxon>Alphaproteobacteria</taxon>
        <taxon>Hyphomicrobiales</taxon>
        <taxon>Aurantimonadaceae</taxon>
        <taxon>Aureimonas</taxon>
    </lineage>
</organism>
<dbReference type="InterPro" id="IPR011079">
    <property type="entry name" value="Ala_racemase_C"/>
</dbReference>
<feature type="binding site" evidence="7 9">
    <location>
        <position position="141"/>
    </location>
    <ligand>
        <name>substrate</name>
    </ligand>
</feature>
<dbReference type="EMBL" id="JRFJ01000006">
    <property type="protein sequence ID" value="KHJ53461.1"/>
    <property type="molecule type" value="Genomic_DNA"/>
</dbReference>
<evidence type="ECO:0000256" key="6">
    <source>
        <dbReference type="ARBA" id="ARBA00023235"/>
    </source>
</evidence>
<dbReference type="InterPro" id="IPR001608">
    <property type="entry name" value="Ala_racemase_N"/>
</dbReference>
<comment type="caution">
    <text evidence="11">The sequence shown here is derived from an EMBL/GenBank/DDBJ whole genome shotgun (WGS) entry which is preliminary data.</text>
</comment>
<evidence type="ECO:0000256" key="5">
    <source>
        <dbReference type="ARBA" id="ARBA00022898"/>
    </source>
</evidence>
<dbReference type="GO" id="GO:0030632">
    <property type="term" value="P:D-alanine biosynthetic process"/>
    <property type="evidence" value="ECO:0007669"/>
    <property type="project" value="UniProtKB-UniRule"/>
</dbReference>
<dbReference type="SUPFAM" id="SSF50621">
    <property type="entry name" value="Alanine racemase C-terminal domain-like"/>
    <property type="match status" value="1"/>
</dbReference>
<feature type="active site" description="Proton acceptor; specific for D-alanine" evidence="7">
    <location>
        <position position="42"/>
    </location>
</feature>
<dbReference type="Gene3D" id="2.40.37.10">
    <property type="entry name" value="Lyase, Ornithine Decarboxylase, Chain A, domain 1"/>
    <property type="match status" value="1"/>
</dbReference>
<feature type="domain" description="Alanine racemase C-terminal" evidence="10">
    <location>
        <begin position="242"/>
        <end position="366"/>
    </location>
</feature>
<dbReference type="UniPathway" id="UPA00042">
    <property type="reaction ID" value="UER00497"/>
</dbReference>
<dbReference type="GO" id="GO:0005829">
    <property type="term" value="C:cytosol"/>
    <property type="evidence" value="ECO:0007669"/>
    <property type="project" value="TreeGrafter"/>
</dbReference>
<comment type="similarity">
    <text evidence="3 7">Belongs to the alanine racemase family.</text>
</comment>
<dbReference type="STRING" id="370622.LA66_18910"/>
<dbReference type="GO" id="GO:0030170">
    <property type="term" value="F:pyridoxal phosphate binding"/>
    <property type="evidence" value="ECO:0007669"/>
    <property type="project" value="UniProtKB-UniRule"/>
</dbReference>
<evidence type="ECO:0000313" key="11">
    <source>
        <dbReference type="EMBL" id="KHJ53461.1"/>
    </source>
</evidence>
<dbReference type="HAMAP" id="MF_01201">
    <property type="entry name" value="Ala_racemase"/>
    <property type="match status" value="1"/>
</dbReference>
<dbReference type="Proteomes" id="UP000030826">
    <property type="component" value="Unassembled WGS sequence"/>
</dbReference>
<dbReference type="SUPFAM" id="SSF51419">
    <property type="entry name" value="PLP-binding barrel"/>
    <property type="match status" value="1"/>
</dbReference>
<feature type="binding site" evidence="7 9">
    <location>
        <position position="311"/>
    </location>
    <ligand>
        <name>substrate</name>
    </ligand>
</feature>
<dbReference type="Pfam" id="PF00842">
    <property type="entry name" value="Ala_racemase_C"/>
    <property type="match status" value="1"/>
</dbReference>
<comment type="cofactor">
    <cofactor evidence="2 7 8">
        <name>pyridoxal 5'-phosphate</name>
        <dbReference type="ChEBI" id="CHEBI:597326"/>
    </cofactor>
</comment>
<dbReference type="InterPro" id="IPR009006">
    <property type="entry name" value="Ala_racemase/Decarboxylase_C"/>
</dbReference>
<dbReference type="Pfam" id="PF01168">
    <property type="entry name" value="Ala_racemase_N"/>
    <property type="match status" value="1"/>
</dbReference>
<feature type="modified residue" description="N6-(pyridoxal phosphate)lysine" evidence="7 8">
    <location>
        <position position="42"/>
    </location>
</feature>
<dbReference type="PANTHER" id="PTHR30511">
    <property type="entry name" value="ALANINE RACEMASE"/>
    <property type="match status" value="1"/>
</dbReference>
<keyword evidence="5 7" id="KW-0663">Pyridoxal phosphate</keyword>
<dbReference type="PANTHER" id="PTHR30511:SF0">
    <property type="entry name" value="ALANINE RACEMASE, CATABOLIC-RELATED"/>
    <property type="match status" value="1"/>
</dbReference>
<comment type="catalytic activity">
    <reaction evidence="1 7">
        <text>L-alanine = D-alanine</text>
        <dbReference type="Rhea" id="RHEA:20249"/>
        <dbReference type="ChEBI" id="CHEBI:57416"/>
        <dbReference type="ChEBI" id="CHEBI:57972"/>
        <dbReference type="EC" id="5.1.1.1"/>
    </reaction>
</comment>
<protein>
    <recommendedName>
        <fullName evidence="4 7">Alanine racemase</fullName>
        <ecNumber evidence="4 7">5.1.1.1</ecNumber>
    </recommendedName>
</protein>
<reference evidence="11 12" key="1">
    <citation type="submission" date="2014-09" db="EMBL/GenBank/DDBJ databases">
        <title>Isolation and characterization of Aurantimonas altamirensis ON-56566 from clinical sample following a dog bite.</title>
        <authorList>
            <person name="Eshaghi A."/>
            <person name="Li A."/>
            <person name="Shahinas D."/>
            <person name="Bahn P."/>
            <person name="Kus J.V."/>
            <person name="Patel S.N."/>
        </authorList>
    </citation>
    <scope>NUCLEOTIDE SEQUENCE [LARGE SCALE GENOMIC DNA]</scope>
    <source>
        <strain evidence="11 12">ON-56566</strain>
    </source>
</reference>
<comment type="pathway">
    <text evidence="7">Amino-acid biosynthesis; D-alanine biosynthesis; D-alanine from L-alanine: step 1/1.</text>
</comment>
<dbReference type="PROSITE" id="PS00395">
    <property type="entry name" value="ALANINE_RACEMASE"/>
    <property type="match status" value="1"/>
</dbReference>
<dbReference type="InterPro" id="IPR029066">
    <property type="entry name" value="PLP-binding_barrel"/>
</dbReference>
<dbReference type="NCBIfam" id="TIGR00492">
    <property type="entry name" value="alr"/>
    <property type="match status" value="1"/>
</dbReference>
<evidence type="ECO:0000256" key="1">
    <source>
        <dbReference type="ARBA" id="ARBA00000316"/>
    </source>
</evidence>
<name>A0A0B1Q202_9HYPH</name>
<sequence>MATPPLAMAGAGILTIDLAAIRSNYRGLGKTACGAAVAGVVKADAYGLGAQRIVPILYAEGCRTFFVAQLMEALALREALPGDAELLVLNGVQPGLEAVCAERRIVPVLNSRPQFEAWRALARRLGHRLPAALQADTGMSRLGMPPEEVEGLAADATAFDGLDFTLFMSHLACADEPDNPANAMQLANFRALSARLPAARRSLANSAGVFLGEEYRFDLVRPGIALYGGAPISGRPNPMTPVATVEAPVAQVRTVPAGAGIGYGFSRHAAGPMRLATIPVGYADGWHRSLGNRGAAWFGGHELPFAGRVSMDSIILDATAAPGLAPGDMVELVGPHRDLEEVAADAGTISYEILTSLGTRFTRVYRDDSGKGAIA</sequence>
<accession>A0A0B1Q202</accession>